<dbReference type="EMBL" id="DSZY01000012">
    <property type="protein sequence ID" value="HGU39996.1"/>
    <property type="molecule type" value="Genomic_DNA"/>
</dbReference>
<name>A0A7C4CD68_9BACT</name>
<dbReference type="NCBIfam" id="TIGR02605">
    <property type="entry name" value="CxxC_CxxC_SSSS"/>
    <property type="match status" value="1"/>
</dbReference>
<dbReference type="InterPro" id="IPR013429">
    <property type="entry name" value="Regulatory_FmdB_Zinc_ribbon"/>
</dbReference>
<feature type="domain" description="Putative regulatory protein FmdB zinc ribbon" evidence="1">
    <location>
        <begin position="1"/>
        <end position="41"/>
    </location>
</feature>
<comment type="caution">
    <text evidence="2">The sequence shown here is derived from an EMBL/GenBank/DDBJ whole genome shotgun (WGS) entry which is preliminary data.</text>
</comment>
<dbReference type="Pfam" id="PF09723">
    <property type="entry name" value="Zn_ribbon_8"/>
    <property type="match status" value="1"/>
</dbReference>
<dbReference type="PANTHER" id="PTHR34404:SF2">
    <property type="entry name" value="CONSERVED SERINE RICH PROTEIN"/>
    <property type="match status" value="1"/>
</dbReference>
<organism evidence="2">
    <name type="scientific">Fervidobacterium thailandense</name>
    <dbReference type="NCBI Taxonomy" id="1008305"/>
    <lineage>
        <taxon>Bacteria</taxon>
        <taxon>Thermotogati</taxon>
        <taxon>Thermotogota</taxon>
        <taxon>Thermotogae</taxon>
        <taxon>Thermotogales</taxon>
        <taxon>Fervidobacteriaceae</taxon>
        <taxon>Fervidobacterium</taxon>
    </lineage>
</organism>
<gene>
    <name evidence="2" type="ORF">ENT77_02190</name>
</gene>
<dbReference type="AlphaFoldDB" id="A0A7C4CD68"/>
<sequence>MPMYRYVCQSCGNEEVHLHSVNESPSLKCVRCGSDMVKTIGRVGIVFKGSGFYITDSRKDSKTEDKREQ</sequence>
<reference evidence="2" key="1">
    <citation type="journal article" date="2020" name="mSystems">
        <title>Genome- and Community-Level Interaction Insights into Carbon Utilization and Element Cycling Functions of Hydrothermarchaeota in Hydrothermal Sediment.</title>
        <authorList>
            <person name="Zhou Z."/>
            <person name="Liu Y."/>
            <person name="Xu W."/>
            <person name="Pan J."/>
            <person name="Luo Z.H."/>
            <person name="Li M."/>
        </authorList>
    </citation>
    <scope>NUCLEOTIDE SEQUENCE [LARGE SCALE GENOMIC DNA]</scope>
    <source>
        <strain evidence="2">SpSt-609</strain>
    </source>
</reference>
<evidence type="ECO:0000259" key="1">
    <source>
        <dbReference type="SMART" id="SM00834"/>
    </source>
</evidence>
<accession>A0A7C4CD68</accession>
<proteinExistence type="predicted"/>
<evidence type="ECO:0000313" key="2">
    <source>
        <dbReference type="EMBL" id="HGU39996.1"/>
    </source>
</evidence>
<protein>
    <submittedName>
        <fullName evidence="2">FmdB family transcriptional regulator</fullName>
    </submittedName>
</protein>
<dbReference type="SMART" id="SM00834">
    <property type="entry name" value="CxxC_CXXC_SSSS"/>
    <property type="match status" value="1"/>
</dbReference>
<dbReference type="PANTHER" id="PTHR34404">
    <property type="entry name" value="REGULATORY PROTEIN, FMDB FAMILY"/>
    <property type="match status" value="1"/>
</dbReference>